<dbReference type="RefSeq" id="WP_085230525.1">
    <property type="nucleotide sequence ID" value="NZ_BSQD01000019.1"/>
</dbReference>
<reference evidence="2" key="1">
    <citation type="submission" date="2017-04" db="EMBL/GenBank/DDBJ databases">
        <authorList>
            <person name="Varghese N."/>
            <person name="Submissions S."/>
        </authorList>
    </citation>
    <scope>NUCLEOTIDE SEQUENCE [LARGE SCALE GENOMIC DNA]</scope>
    <source>
        <strain evidence="2">Ballard 720</strain>
    </source>
</reference>
<proteinExistence type="predicted"/>
<evidence type="ECO:0000313" key="2">
    <source>
        <dbReference type="Proteomes" id="UP000192911"/>
    </source>
</evidence>
<gene>
    <name evidence="1" type="ORF">SAMN06295900_12197</name>
</gene>
<accession>A0A1X7H6M4</accession>
<dbReference type="AlphaFoldDB" id="A0A1X7H6M4"/>
<sequence>MSPGIALIIPLALDSGVTSAAVFAVALAVLPLRASLPAFFVPAVLRFLRRRASFRHARPRCGGRLGAWLLAPFLAAGVCAHAQPMSEPVPASWVDYASTVGQRFQSALDADGDDAQALRRFLDEQAAVTAASPPRDVALAVWPDAGGRPVRVEFDSLGNAQADAALHRLLSDAALSARPPQPLREPLRLKLRLRPDAGD</sequence>
<evidence type="ECO:0000313" key="1">
    <source>
        <dbReference type="EMBL" id="SMF79777.1"/>
    </source>
</evidence>
<dbReference type="STRING" id="28094.SAMN06295900_12197"/>
<dbReference type="EMBL" id="FXAH01000021">
    <property type="protein sequence ID" value="SMF79777.1"/>
    <property type="molecule type" value="Genomic_DNA"/>
</dbReference>
<dbReference type="Proteomes" id="UP000192911">
    <property type="component" value="Unassembled WGS sequence"/>
</dbReference>
<keyword evidence="2" id="KW-1185">Reference proteome</keyword>
<protein>
    <submittedName>
        <fullName evidence="1">Uncharacterized protein</fullName>
    </submittedName>
</protein>
<dbReference type="GeneID" id="95548287"/>
<name>A0A1X7H6M4_TRICW</name>
<organism evidence="1 2">
    <name type="scientific">Trinickia caryophylli</name>
    <name type="common">Paraburkholderia caryophylli</name>
    <dbReference type="NCBI Taxonomy" id="28094"/>
    <lineage>
        <taxon>Bacteria</taxon>
        <taxon>Pseudomonadati</taxon>
        <taxon>Pseudomonadota</taxon>
        <taxon>Betaproteobacteria</taxon>
        <taxon>Burkholderiales</taxon>
        <taxon>Burkholderiaceae</taxon>
        <taxon>Trinickia</taxon>
    </lineage>
</organism>
<dbReference type="OrthoDB" id="8854146at2"/>